<evidence type="ECO:0000256" key="5">
    <source>
        <dbReference type="ARBA" id="ARBA00022538"/>
    </source>
</evidence>
<keyword evidence="4" id="KW-0050">Antiport</keyword>
<dbReference type="GO" id="GO:0006813">
    <property type="term" value="P:potassium ion transport"/>
    <property type="evidence" value="ECO:0007669"/>
    <property type="project" value="UniProtKB-KW"/>
</dbReference>
<keyword evidence="5" id="KW-0633">Potassium transport</keyword>
<dbReference type="NCBIfam" id="TIGR00932">
    <property type="entry name" value="2a37"/>
    <property type="match status" value="1"/>
</dbReference>
<keyword evidence="6 11" id="KW-0812">Transmembrane</keyword>
<feature type="transmembrane region" description="Helical" evidence="11">
    <location>
        <begin position="115"/>
        <end position="134"/>
    </location>
</feature>
<evidence type="ECO:0000313" key="15">
    <source>
        <dbReference type="Proteomes" id="UP000282438"/>
    </source>
</evidence>
<comment type="similarity">
    <text evidence="2">Belongs to the monovalent cation:proton antiporter 2 (CPA2) transporter (TC 2.A.37) family.</text>
</comment>
<dbReference type="Gene3D" id="3.30.70.1450">
    <property type="entry name" value="Regulator of K+ conductance, C-terminal domain"/>
    <property type="match status" value="1"/>
</dbReference>
<evidence type="ECO:0000259" key="12">
    <source>
        <dbReference type="PROSITE" id="PS51201"/>
    </source>
</evidence>
<dbReference type="EMBL" id="CP034433">
    <property type="protein sequence ID" value="AZN37204.1"/>
    <property type="molecule type" value="Genomic_DNA"/>
</dbReference>
<dbReference type="InterPro" id="IPR006037">
    <property type="entry name" value="RCK_C"/>
</dbReference>
<feature type="transmembrane region" description="Helical" evidence="11">
    <location>
        <begin position="354"/>
        <end position="373"/>
    </location>
</feature>
<reference evidence="14 15" key="1">
    <citation type="submission" date="2018-12" db="EMBL/GenBank/DDBJ databases">
        <title>Complete genome sequence of Iodobacter sp. H11R3.</title>
        <authorList>
            <person name="Bae J.-W."/>
        </authorList>
    </citation>
    <scope>NUCLEOTIDE SEQUENCE [LARGE SCALE GENOMIC DNA]</scope>
    <source>
        <strain evidence="14 15">H11R3</strain>
    </source>
</reference>
<evidence type="ECO:0000256" key="4">
    <source>
        <dbReference type="ARBA" id="ARBA00022449"/>
    </source>
</evidence>
<evidence type="ECO:0000256" key="10">
    <source>
        <dbReference type="ARBA" id="ARBA00023136"/>
    </source>
</evidence>
<keyword evidence="8 11" id="KW-1133">Transmembrane helix</keyword>
<keyword evidence="10 11" id="KW-0472">Membrane</keyword>
<dbReference type="InterPro" id="IPR038770">
    <property type="entry name" value="Na+/solute_symporter_sf"/>
</dbReference>
<dbReference type="FunFam" id="3.40.50.720:FF:000036">
    <property type="entry name" value="Glutathione-regulated potassium-efflux system protein KefB"/>
    <property type="match status" value="1"/>
</dbReference>
<organism evidence="14 15">
    <name type="scientific">Iodobacter ciconiae</name>
    <dbReference type="NCBI Taxonomy" id="2496266"/>
    <lineage>
        <taxon>Bacteria</taxon>
        <taxon>Pseudomonadati</taxon>
        <taxon>Pseudomonadota</taxon>
        <taxon>Betaproteobacteria</taxon>
        <taxon>Neisseriales</taxon>
        <taxon>Chitinibacteraceae</taxon>
        <taxon>Iodobacter</taxon>
    </lineage>
</organism>
<dbReference type="InterPro" id="IPR006153">
    <property type="entry name" value="Cation/H_exchanger_TM"/>
</dbReference>
<feature type="transmembrane region" description="Helical" evidence="11">
    <location>
        <begin position="146"/>
        <end position="169"/>
    </location>
</feature>
<dbReference type="Gene3D" id="3.40.50.720">
    <property type="entry name" value="NAD(P)-binding Rossmann-like Domain"/>
    <property type="match status" value="1"/>
</dbReference>
<gene>
    <name evidence="14" type="ORF">EJO50_12350</name>
</gene>
<dbReference type="PANTHER" id="PTHR46157">
    <property type="entry name" value="K(+) EFFLUX ANTIPORTER 3, CHLOROPLASTIC"/>
    <property type="match status" value="1"/>
</dbReference>
<evidence type="ECO:0000256" key="2">
    <source>
        <dbReference type="ARBA" id="ARBA00005551"/>
    </source>
</evidence>
<sequence length="656" mass="71592">MSIQLSSLLLLLAAAVLTVVLCRHLKLPAMLGYLLVGLLIGPHALGFIASSNEATHLAEYGVVFLMFTLGLEFNLARLNAMRHIVFGLGLMQVMAMLLTTMLICFWAGLDWKVGLALGGVLSMSSTAMASKLLADRNELHSPHGQNAIGILLFQDLAVVPFLIMIPVLGLPGSELLVALGLAALKIIVVLMVLLYFGQKLMRPWFNMVARQHSSELFMLNLLLVTLGIAWMTELAGLSLALGAFLAGMLIAETDFRYQVEDDVRPFRDLLLGLFFVTVGMNLDYSVLLAQWWRVLLVLALLGPGKILMIAALSRLFGSTPGSAWRTGFTIGQGGEFAFVMLALASKSALLPEDILQTTVAGIVLSMLITPFLIQHSDKLVLRLARSEWMNLAASLHQVAVLGMQQHGHVILCGYGRSGQSLARILNQEGIDFFALDLDPDMVREASAAGDSVVYGDAAKREVLIAAGLMRASAIVVTYSETHSAMRILEIVHAIRPELPIVIRTQDDTDIDQLKNAGATEVVAEIMEGSLMLASHTLMLLGVPLNKVVHRVREVREARYQLLRGFYRGVSEDADDSDRPQPRLHTIYLSNDAAAVGQHLGELKLENLHIEVRSVRRRNMLPTQPDASFELQAGDTLVILGESDNLAAAEIRLLQGH</sequence>
<keyword evidence="3" id="KW-0813">Transport</keyword>
<dbReference type="GO" id="GO:0005886">
    <property type="term" value="C:plasma membrane"/>
    <property type="evidence" value="ECO:0007669"/>
    <property type="project" value="TreeGrafter"/>
</dbReference>
<dbReference type="InterPro" id="IPR004771">
    <property type="entry name" value="K/H_exchanger"/>
</dbReference>
<comment type="subcellular location">
    <subcellularLocation>
        <location evidence="1">Endomembrane system</location>
        <topology evidence="1">Multi-pass membrane protein</topology>
    </subcellularLocation>
</comment>
<dbReference type="SUPFAM" id="SSF51735">
    <property type="entry name" value="NAD(P)-binding Rossmann-fold domains"/>
    <property type="match status" value="1"/>
</dbReference>
<accession>A0A3S8ZUU1</accession>
<feature type="transmembrane region" description="Helical" evidence="11">
    <location>
        <begin position="270"/>
        <end position="287"/>
    </location>
</feature>
<evidence type="ECO:0000259" key="13">
    <source>
        <dbReference type="PROSITE" id="PS51202"/>
    </source>
</evidence>
<keyword evidence="15" id="KW-1185">Reference proteome</keyword>
<dbReference type="SUPFAM" id="SSF116726">
    <property type="entry name" value="TrkA C-terminal domain-like"/>
    <property type="match status" value="1"/>
</dbReference>
<feature type="transmembrane region" description="Helical" evidence="11">
    <location>
        <begin position="175"/>
        <end position="196"/>
    </location>
</feature>
<dbReference type="PROSITE" id="PS51202">
    <property type="entry name" value="RCK_C"/>
    <property type="match status" value="1"/>
</dbReference>
<protein>
    <submittedName>
        <fullName evidence="14">Potassium transporter</fullName>
    </submittedName>
</protein>
<evidence type="ECO:0000256" key="11">
    <source>
        <dbReference type="SAM" id="Phobius"/>
    </source>
</evidence>
<dbReference type="InterPro" id="IPR036291">
    <property type="entry name" value="NAD(P)-bd_dom_sf"/>
</dbReference>
<keyword evidence="7" id="KW-0630">Potassium</keyword>
<feature type="transmembrane region" description="Helical" evidence="11">
    <location>
        <begin position="294"/>
        <end position="316"/>
    </location>
</feature>
<feature type="transmembrane region" description="Helical" evidence="11">
    <location>
        <begin position="217"/>
        <end position="250"/>
    </location>
</feature>
<dbReference type="InterPro" id="IPR003148">
    <property type="entry name" value="RCK_N"/>
</dbReference>
<dbReference type="AlphaFoldDB" id="A0A3S8ZUU1"/>
<feature type="transmembrane region" description="Helical" evidence="11">
    <location>
        <begin position="88"/>
        <end position="109"/>
    </location>
</feature>
<dbReference type="GO" id="GO:0015297">
    <property type="term" value="F:antiporter activity"/>
    <property type="evidence" value="ECO:0007669"/>
    <property type="project" value="UniProtKB-KW"/>
</dbReference>
<dbReference type="GO" id="GO:1902600">
    <property type="term" value="P:proton transmembrane transport"/>
    <property type="evidence" value="ECO:0007669"/>
    <property type="project" value="InterPro"/>
</dbReference>
<dbReference type="Pfam" id="PF02080">
    <property type="entry name" value="TrkA_C"/>
    <property type="match status" value="1"/>
</dbReference>
<evidence type="ECO:0000256" key="7">
    <source>
        <dbReference type="ARBA" id="ARBA00022958"/>
    </source>
</evidence>
<proteinExistence type="inferred from homology"/>
<evidence type="ECO:0000256" key="3">
    <source>
        <dbReference type="ARBA" id="ARBA00022448"/>
    </source>
</evidence>
<keyword evidence="9" id="KW-0406">Ion transport</keyword>
<evidence type="ECO:0000256" key="9">
    <source>
        <dbReference type="ARBA" id="ARBA00023065"/>
    </source>
</evidence>
<evidence type="ECO:0000313" key="14">
    <source>
        <dbReference type="EMBL" id="AZN37204.1"/>
    </source>
</evidence>
<dbReference type="KEGG" id="iod:EJO50_12350"/>
<dbReference type="OrthoDB" id="9781411at2"/>
<feature type="domain" description="RCK C-terminal" evidence="13">
    <location>
        <begin position="571"/>
        <end position="656"/>
    </location>
</feature>
<dbReference type="PROSITE" id="PS51201">
    <property type="entry name" value="RCK_N"/>
    <property type="match status" value="1"/>
</dbReference>
<evidence type="ECO:0000256" key="6">
    <source>
        <dbReference type="ARBA" id="ARBA00022692"/>
    </source>
</evidence>
<dbReference type="InterPro" id="IPR036721">
    <property type="entry name" value="RCK_C_sf"/>
</dbReference>
<feature type="domain" description="RCK N-terminal" evidence="12">
    <location>
        <begin position="406"/>
        <end position="523"/>
    </location>
</feature>
<evidence type="ECO:0000256" key="1">
    <source>
        <dbReference type="ARBA" id="ARBA00004127"/>
    </source>
</evidence>
<feature type="transmembrane region" description="Helical" evidence="11">
    <location>
        <begin position="57"/>
        <end position="76"/>
    </location>
</feature>
<dbReference type="Pfam" id="PF02254">
    <property type="entry name" value="TrkA_N"/>
    <property type="match status" value="1"/>
</dbReference>
<dbReference type="Pfam" id="PF00999">
    <property type="entry name" value="Na_H_Exchanger"/>
    <property type="match status" value="1"/>
</dbReference>
<dbReference type="Gene3D" id="1.20.1530.20">
    <property type="match status" value="1"/>
</dbReference>
<dbReference type="GO" id="GO:0008324">
    <property type="term" value="F:monoatomic cation transmembrane transporter activity"/>
    <property type="evidence" value="ECO:0007669"/>
    <property type="project" value="InterPro"/>
</dbReference>
<evidence type="ECO:0000256" key="8">
    <source>
        <dbReference type="ARBA" id="ARBA00022989"/>
    </source>
</evidence>
<dbReference type="RefSeq" id="WP_125974588.1">
    <property type="nucleotide sequence ID" value="NZ_CP034433.1"/>
</dbReference>
<dbReference type="Proteomes" id="UP000282438">
    <property type="component" value="Chromosome"/>
</dbReference>
<name>A0A3S8ZUU1_9NEIS</name>
<dbReference type="PANTHER" id="PTHR46157:SF4">
    <property type="entry name" value="K(+) EFFLUX ANTIPORTER 3, CHLOROPLASTIC"/>
    <property type="match status" value="1"/>
</dbReference>
<dbReference type="GO" id="GO:0012505">
    <property type="term" value="C:endomembrane system"/>
    <property type="evidence" value="ECO:0007669"/>
    <property type="project" value="UniProtKB-SubCell"/>
</dbReference>